<reference evidence="4 5" key="1">
    <citation type="submission" date="2020-04" db="EMBL/GenBank/DDBJ databases">
        <title>Draft genome of Pyxidicoccus fallax type strain.</title>
        <authorList>
            <person name="Whitworth D.E."/>
        </authorList>
    </citation>
    <scope>NUCLEOTIDE SEQUENCE [LARGE SCALE GENOMIC DNA]</scope>
    <source>
        <strain evidence="4 5">DSM 14698</strain>
    </source>
</reference>
<dbReference type="NCBIfam" id="TIGR01428">
    <property type="entry name" value="HAD_type_II"/>
    <property type="match status" value="1"/>
</dbReference>
<dbReference type="InterPro" id="IPR006328">
    <property type="entry name" value="2-HAD"/>
</dbReference>
<dbReference type="InterPro" id="IPR023198">
    <property type="entry name" value="PGP-like_dom2"/>
</dbReference>
<feature type="signal peptide" evidence="3">
    <location>
        <begin position="1"/>
        <end position="24"/>
    </location>
</feature>
<organism evidence="4 5">
    <name type="scientific">Pyxidicoccus fallax</name>
    <dbReference type="NCBI Taxonomy" id="394095"/>
    <lineage>
        <taxon>Bacteria</taxon>
        <taxon>Pseudomonadati</taxon>
        <taxon>Myxococcota</taxon>
        <taxon>Myxococcia</taxon>
        <taxon>Myxococcales</taxon>
        <taxon>Cystobacterineae</taxon>
        <taxon>Myxococcaceae</taxon>
        <taxon>Pyxidicoccus</taxon>
    </lineage>
</organism>
<dbReference type="SFLD" id="SFLDG01129">
    <property type="entry name" value="C1.5:_HAD__Beta-PGM__Phosphata"/>
    <property type="match status" value="1"/>
</dbReference>
<dbReference type="NCBIfam" id="TIGR01493">
    <property type="entry name" value="HAD-SF-IA-v2"/>
    <property type="match status" value="1"/>
</dbReference>
<dbReference type="PRINTS" id="PR00413">
    <property type="entry name" value="HADHALOGNASE"/>
</dbReference>
<dbReference type="SUPFAM" id="SSF56784">
    <property type="entry name" value="HAD-like"/>
    <property type="match status" value="1"/>
</dbReference>
<evidence type="ECO:0000313" key="5">
    <source>
        <dbReference type="Proteomes" id="UP000518300"/>
    </source>
</evidence>
<dbReference type="Pfam" id="PF00702">
    <property type="entry name" value="Hydrolase"/>
    <property type="match status" value="1"/>
</dbReference>
<gene>
    <name evidence="4" type="ORF">HG543_05010</name>
</gene>
<feature type="chain" id="PRO_5032302896" evidence="3">
    <location>
        <begin position="25"/>
        <end position="257"/>
    </location>
</feature>
<comment type="caution">
    <text evidence="4">The sequence shown here is derived from an EMBL/GenBank/DDBJ whole genome shotgun (WGS) entry which is preliminary data.</text>
</comment>
<dbReference type="AlphaFoldDB" id="A0A848L661"/>
<evidence type="ECO:0000256" key="2">
    <source>
        <dbReference type="ARBA" id="ARBA00022801"/>
    </source>
</evidence>
<dbReference type="Gene3D" id="3.40.50.1000">
    <property type="entry name" value="HAD superfamily/HAD-like"/>
    <property type="match status" value="1"/>
</dbReference>
<dbReference type="InterPro" id="IPR023214">
    <property type="entry name" value="HAD_sf"/>
</dbReference>
<dbReference type="PANTHER" id="PTHR43316:SF3">
    <property type="entry name" value="HALOACID DEHALOGENASE, TYPE II (AFU_ORTHOLOGUE AFUA_2G07750)-RELATED"/>
    <property type="match status" value="1"/>
</dbReference>
<dbReference type="Gene3D" id="1.10.150.240">
    <property type="entry name" value="Putative phosphatase, domain 2"/>
    <property type="match status" value="1"/>
</dbReference>
<sequence>MRLVTRLLSLLLACLLVGLQPACATPRTAQPVTAPKVIFFDVNETLLDLESMRQSVGAALGGRQELLPLWFSTMLHYSLVETVTGSYHDFGAVGTAALMMVAENNGIALSQEQARAAIVKPLLALPAHPDVREGLRALKEQGYTLVTLTNSSHRAVQTQLENAGLTGFFTRNLSIEDIQVYKPDLRAYRWAAEQMGVKPEDAVLVAAHGWDVAGAKAAGFQAIFVARPGQSLYPLAAAPDQVVKDIQALAEVLGKRP</sequence>
<dbReference type="NCBIfam" id="TIGR01509">
    <property type="entry name" value="HAD-SF-IA-v3"/>
    <property type="match status" value="1"/>
</dbReference>
<evidence type="ECO:0000256" key="3">
    <source>
        <dbReference type="SAM" id="SignalP"/>
    </source>
</evidence>
<accession>A0A848L661</accession>
<dbReference type="SFLD" id="SFLDS00003">
    <property type="entry name" value="Haloacid_Dehalogenase"/>
    <property type="match status" value="1"/>
</dbReference>
<dbReference type="RefSeq" id="WP_169343516.1">
    <property type="nucleotide sequence ID" value="NZ_JABBJJ010000014.1"/>
</dbReference>
<evidence type="ECO:0000256" key="1">
    <source>
        <dbReference type="ARBA" id="ARBA00008106"/>
    </source>
</evidence>
<keyword evidence="2" id="KW-0378">Hydrolase</keyword>
<dbReference type="InterPro" id="IPR051540">
    <property type="entry name" value="S-2-haloacid_dehalogenase"/>
</dbReference>
<proteinExistence type="inferred from homology"/>
<name>A0A848L661_9BACT</name>
<evidence type="ECO:0000313" key="4">
    <source>
        <dbReference type="EMBL" id="NMO14219.1"/>
    </source>
</evidence>
<comment type="similarity">
    <text evidence="1">Belongs to the HAD-like hydrolase superfamily. S-2-haloalkanoic acid dehalogenase family.</text>
</comment>
<dbReference type="InterPro" id="IPR036412">
    <property type="entry name" value="HAD-like_sf"/>
</dbReference>
<dbReference type="GO" id="GO:0019120">
    <property type="term" value="F:hydrolase activity, acting on acid halide bonds, in C-halide compounds"/>
    <property type="evidence" value="ECO:0007669"/>
    <property type="project" value="InterPro"/>
</dbReference>
<dbReference type="CDD" id="cd02588">
    <property type="entry name" value="HAD_L2-DEX"/>
    <property type="match status" value="1"/>
</dbReference>
<protein>
    <submittedName>
        <fullName evidence="4">Haloacid dehalogenase type II</fullName>
    </submittedName>
</protein>
<keyword evidence="5" id="KW-1185">Reference proteome</keyword>
<dbReference type="InterPro" id="IPR006439">
    <property type="entry name" value="HAD-SF_hydro_IA"/>
</dbReference>
<dbReference type="Proteomes" id="UP000518300">
    <property type="component" value="Unassembled WGS sequence"/>
</dbReference>
<keyword evidence="3" id="KW-0732">Signal</keyword>
<dbReference type="EMBL" id="JABBJJ010000014">
    <property type="protein sequence ID" value="NMO14219.1"/>
    <property type="molecule type" value="Genomic_DNA"/>
</dbReference>
<dbReference type="PANTHER" id="PTHR43316">
    <property type="entry name" value="HYDROLASE, HALOACID DELAHOGENASE-RELATED"/>
    <property type="match status" value="1"/>
</dbReference>